<dbReference type="GO" id="GO:0003677">
    <property type="term" value="F:DNA binding"/>
    <property type="evidence" value="ECO:0007669"/>
    <property type="project" value="InterPro"/>
</dbReference>
<dbReference type="AlphaFoldDB" id="A0A8G2F5X4"/>
<comment type="caution">
    <text evidence="2">The sequence shown here is derived from an EMBL/GenBank/DDBJ whole genome shotgun (WGS) entry which is preliminary data.</text>
</comment>
<dbReference type="InterPro" id="IPR001387">
    <property type="entry name" value="Cro/C1-type_HTH"/>
</dbReference>
<evidence type="ECO:0000313" key="2">
    <source>
        <dbReference type="EMBL" id="SFL69896.1"/>
    </source>
</evidence>
<protein>
    <submittedName>
        <fullName evidence="2">Putative zinc finger/helix-turn-helix protein, YgiT family</fullName>
    </submittedName>
</protein>
<dbReference type="CDD" id="cd00093">
    <property type="entry name" value="HTH_XRE"/>
    <property type="match status" value="1"/>
</dbReference>
<organism evidence="2 3">
    <name type="scientific">Desulfomicrobium norvegicum (strain DSM 1741 / NCIMB 8310)</name>
    <name type="common">Desulfovibrio baculatus (strain Norway 4)</name>
    <name type="synonym">Desulfovibrio desulfuricans (strain Norway 4)</name>
    <dbReference type="NCBI Taxonomy" id="52561"/>
    <lineage>
        <taxon>Bacteria</taxon>
        <taxon>Pseudomonadati</taxon>
        <taxon>Thermodesulfobacteriota</taxon>
        <taxon>Desulfovibrionia</taxon>
        <taxon>Desulfovibrionales</taxon>
        <taxon>Desulfomicrobiaceae</taxon>
        <taxon>Desulfomicrobium</taxon>
    </lineage>
</organism>
<dbReference type="EMBL" id="FOTO01000005">
    <property type="protein sequence ID" value="SFL69896.1"/>
    <property type="molecule type" value="Genomic_DNA"/>
</dbReference>
<dbReference type="PROSITE" id="PS50943">
    <property type="entry name" value="HTH_CROC1"/>
    <property type="match status" value="1"/>
</dbReference>
<dbReference type="NCBIfam" id="TIGR03830">
    <property type="entry name" value="CxxCG_CxxCG_HTH"/>
    <property type="match status" value="1"/>
</dbReference>
<evidence type="ECO:0000313" key="3">
    <source>
        <dbReference type="Proteomes" id="UP000199581"/>
    </source>
</evidence>
<dbReference type="Pfam" id="PF13274">
    <property type="entry name" value="SocA_Panacea"/>
    <property type="match status" value="1"/>
</dbReference>
<dbReference type="SUPFAM" id="SSF47413">
    <property type="entry name" value="lambda repressor-like DNA-binding domains"/>
    <property type="match status" value="1"/>
</dbReference>
<proteinExistence type="predicted"/>
<dbReference type="Pfam" id="PF01381">
    <property type="entry name" value="HTH_3"/>
    <property type="match status" value="1"/>
</dbReference>
<gene>
    <name evidence="2" type="ORF">SAMN05421830_10537</name>
</gene>
<dbReference type="InterPro" id="IPR010982">
    <property type="entry name" value="Lambda_DNA-bd_dom_sf"/>
</dbReference>
<dbReference type="Gene3D" id="1.10.260.40">
    <property type="entry name" value="lambda repressor-like DNA-binding domains"/>
    <property type="match status" value="1"/>
</dbReference>
<dbReference type="Proteomes" id="UP000199581">
    <property type="component" value="Unassembled WGS sequence"/>
</dbReference>
<accession>A0A8G2F5X4</accession>
<dbReference type="InterPro" id="IPR025272">
    <property type="entry name" value="SocA_Panacea"/>
</dbReference>
<dbReference type="RefSeq" id="WP_161949102.1">
    <property type="nucleotide sequence ID" value="NZ_FOTO01000005.1"/>
</dbReference>
<keyword evidence="3" id="KW-1185">Reference proteome</keyword>
<name>A0A8G2F5X4_DESNO</name>
<sequence>MKNQDMATPCPNCQGFVRQIEIEEHVLFKGVEVAYTATLQQCAECGLELADIEEAAVMQERLADAYRKIVGLLGSEDIRRLRQEKGLSQQALADALEVGVASIKRWETGVVQSKSMDTLLRSFLLDNQCSEHTGNREFSIPRIRLVLEAFADHLKRPLLKKDDRMLYAAKYLWYADMAAFRDLGRGMTGATYAALPMGPQLNNYRDLVDEILKADMTSASPLSKAETALIAAVARTFPTNKGVYDASHREAIWLRCATGALIPYSHAVDLTEMPTCKDLS</sequence>
<reference evidence="2 3" key="1">
    <citation type="submission" date="2016-10" db="EMBL/GenBank/DDBJ databases">
        <authorList>
            <person name="Varghese N."/>
            <person name="Submissions S."/>
        </authorList>
    </citation>
    <scope>NUCLEOTIDE SEQUENCE [LARGE SCALE GENOMIC DNA]</scope>
    <source>
        <strain evidence="2 3">DSM 1741</strain>
    </source>
</reference>
<feature type="domain" description="HTH cro/C1-type" evidence="1">
    <location>
        <begin position="78"/>
        <end position="109"/>
    </location>
</feature>
<dbReference type="InterPro" id="IPR022452">
    <property type="entry name" value="MqsA"/>
</dbReference>
<evidence type="ECO:0000259" key="1">
    <source>
        <dbReference type="PROSITE" id="PS50943"/>
    </source>
</evidence>